<sequence length="275" mass="29955">MRFKQWAKQRMRRAEPWFVLFARLGYLGKGLVFLALGAYNLEATLSGMHRPEGVQGSLVRLAAEPSGRLLLGSVALGLLGYALWLLVRGVLDPDRLGTSLLGLAQRLACLVNGLTYLVLAWFAANVVLRGWGESSERAVQTWTAILLAPPLGPWLVVLLGLGAFGVAVNHLFVAWSGLFLQFLDLEQLGARGTAALRLLGQFGLLMRGVVFAIIGVLLLRAAWLHDPHAAGGLTQALTVLERLPLGTWMLSMVALGFVALALYSFLQARYRRVLC</sequence>
<dbReference type="AlphaFoldDB" id="A0A7W8NJ16"/>
<feature type="transmembrane region" description="Helical" evidence="1">
    <location>
        <begin position="151"/>
        <end position="183"/>
    </location>
</feature>
<keyword evidence="1" id="KW-0812">Transmembrane</keyword>
<feature type="domain" description="DUF1206" evidence="2">
    <location>
        <begin position="202"/>
        <end position="271"/>
    </location>
</feature>
<proteinExistence type="predicted"/>
<keyword evidence="1" id="KW-0472">Membrane</keyword>
<keyword evidence="1" id="KW-1133">Transmembrane helix</keyword>
<comment type="caution">
    <text evidence="3">The sequence shown here is derived from an EMBL/GenBank/DDBJ whole genome shotgun (WGS) entry which is preliminary data.</text>
</comment>
<keyword evidence="4" id="KW-1185">Reference proteome</keyword>
<feature type="transmembrane region" description="Helical" evidence="1">
    <location>
        <begin position="245"/>
        <end position="266"/>
    </location>
</feature>
<dbReference type="EMBL" id="JACHFL010000041">
    <property type="protein sequence ID" value="MBB5366418.1"/>
    <property type="molecule type" value="Genomic_DNA"/>
</dbReference>
<feature type="domain" description="DUF1206" evidence="2">
    <location>
        <begin position="109"/>
        <end position="176"/>
    </location>
</feature>
<feature type="transmembrane region" description="Helical" evidence="1">
    <location>
        <begin position="69"/>
        <end position="87"/>
    </location>
</feature>
<dbReference type="RefSeq" id="WP_184138424.1">
    <property type="nucleotide sequence ID" value="NZ_JACHFL010000041.1"/>
</dbReference>
<dbReference type="InterPro" id="IPR009597">
    <property type="entry name" value="DUF1206"/>
</dbReference>
<dbReference type="Pfam" id="PF06724">
    <property type="entry name" value="DUF1206"/>
    <property type="match status" value="3"/>
</dbReference>
<evidence type="ECO:0000313" key="3">
    <source>
        <dbReference type="EMBL" id="MBB5366418.1"/>
    </source>
</evidence>
<evidence type="ECO:0000259" key="2">
    <source>
        <dbReference type="Pfam" id="PF06724"/>
    </source>
</evidence>
<reference evidence="3 4" key="1">
    <citation type="submission" date="2020-08" db="EMBL/GenBank/DDBJ databases">
        <title>Genomic Encyclopedia of Type Strains, Phase IV (KMG-IV): sequencing the most valuable type-strain genomes for metagenomic binning, comparative biology and taxonomic classification.</title>
        <authorList>
            <person name="Goeker M."/>
        </authorList>
    </citation>
    <scope>NUCLEOTIDE SEQUENCE [LARGE SCALE GENOMIC DNA]</scope>
    <source>
        <strain evidence="3 4">DSM 27939</strain>
    </source>
</reference>
<evidence type="ECO:0000313" key="4">
    <source>
        <dbReference type="Proteomes" id="UP000552709"/>
    </source>
</evidence>
<protein>
    <recommendedName>
        <fullName evidence="2">DUF1206 domain-containing protein</fullName>
    </recommendedName>
</protein>
<name>A0A7W8NJ16_9DEIO</name>
<feature type="transmembrane region" description="Helical" evidence="1">
    <location>
        <begin position="107"/>
        <end position="131"/>
    </location>
</feature>
<dbReference type="Proteomes" id="UP000552709">
    <property type="component" value="Unassembled WGS sequence"/>
</dbReference>
<feature type="domain" description="DUF1206" evidence="2">
    <location>
        <begin position="24"/>
        <end position="91"/>
    </location>
</feature>
<gene>
    <name evidence="3" type="ORF">HNQ08_005547</name>
</gene>
<feature type="transmembrane region" description="Helical" evidence="1">
    <location>
        <begin position="20"/>
        <end position="41"/>
    </location>
</feature>
<accession>A0A7W8NJ16</accession>
<feature type="transmembrane region" description="Helical" evidence="1">
    <location>
        <begin position="204"/>
        <end position="225"/>
    </location>
</feature>
<organism evidence="3 4">
    <name type="scientific">Deinococcus humi</name>
    <dbReference type="NCBI Taxonomy" id="662880"/>
    <lineage>
        <taxon>Bacteria</taxon>
        <taxon>Thermotogati</taxon>
        <taxon>Deinococcota</taxon>
        <taxon>Deinococci</taxon>
        <taxon>Deinococcales</taxon>
        <taxon>Deinococcaceae</taxon>
        <taxon>Deinococcus</taxon>
    </lineage>
</organism>
<evidence type="ECO:0000256" key="1">
    <source>
        <dbReference type="SAM" id="Phobius"/>
    </source>
</evidence>